<dbReference type="RefSeq" id="WP_057409114.1">
    <property type="nucleotide sequence ID" value="NZ_LJRC01000113.1"/>
</dbReference>
<dbReference type="PATRIC" id="fig|251707.3.peg.1243"/>
<reference evidence="1 2" key="1">
    <citation type="submission" date="2015-09" db="EMBL/GenBank/DDBJ databases">
        <title>Genome announcement of multiple Pseudomonas syringae strains.</title>
        <authorList>
            <person name="Thakur S."/>
            <person name="Wang P.W."/>
            <person name="Gong Y."/>
            <person name="Weir B.S."/>
            <person name="Guttman D.S."/>
        </authorList>
    </citation>
    <scope>NUCLEOTIDE SEQUENCE [LARGE SCALE GENOMIC DNA]</scope>
    <source>
        <strain evidence="1 2">ICMP3956</strain>
    </source>
</reference>
<dbReference type="Proteomes" id="UP000050562">
    <property type="component" value="Unassembled WGS sequence"/>
</dbReference>
<evidence type="ECO:0000313" key="1">
    <source>
        <dbReference type="EMBL" id="KPY37566.1"/>
    </source>
</evidence>
<comment type="caution">
    <text evidence="1">The sequence shown here is derived from an EMBL/GenBank/DDBJ whole genome shotgun (WGS) entry which is preliminary data.</text>
</comment>
<dbReference type="EMBL" id="LJRC01000113">
    <property type="protein sequence ID" value="KPY37566.1"/>
    <property type="molecule type" value="Genomic_DNA"/>
</dbReference>
<evidence type="ECO:0000313" key="2">
    <source>
        <dbReference type="Proteomes" id="UP000050562"/>
    </source>
</evidence>
<accession>A0A0P9XXT7</accession>
<name>A0A0P9XXT7_9PSED</name>
<organism evidence="1 2">
    <name type="scientific">Pseudomonas syringae pv. primulae</name>
    <dbReference type="NCBI Taxonomy" id="251707"/>
    <lineage>
        <taxon>Bacteria</taxon>
        <taxon>Pseudomonadati</taxon>
        <taxon>Pseudomonadota</taxon>
        <taxon>Gammaproteobacteria</taxon>
        <taxon>Pseudomonadales</taxon>
        <taxon>Pseudomonadaceae</taxon>
        <taxon>Pseudomonas</taxon>
    </lineage>
</organism>
<gene>
    <name evidence="1" type="ORF">ALO52_00937</name>
</gene>
<sequence>MSSAQAPLLMTGSSLVSFFADASEQETNDILDCLNYSEIRAGRKFDRQQDWSEWINRYQAGLYQNGFSLSGALNKETFLINEPRDLLFATRDVIRGSGHVELAILASEALGKLLSSHQMKAFFEDWFSTSRGESLQIVPCRQSTAGAVDVLVCGIHMQTESTGGSWFTRPTSTLNIRIDGGAFRYSADSYEPFREKVVDSLDRYTRIYFENLA</sequence>
<proteinExistence type="predicted"/>
<dbReference type="AlphaFoldDB" id="A0A0P9XXT7"/>
<protein>
    <submittedName>
        <fullName evidence="1">Uncharacterized protein</fullName>
    </submittedName>
</protein>